<dbReference type="EMBL" id="JAFLRJ010000149">
    <property type="protein sequence ID" value="MBO0513361.1"/>
    <property type="molecule type" value="Genomic_DNA"/>
</dbReference>
<evidence type="ECO:0008006" key="4">
    <source>
        <dbReference type="Google" id="ProtNLM"/>
    </source>
</evidence>
<keyword evidence="1" id="KW-0472">Membrane</keyword>
<evidence type="ECO:0000313" key="3">
    <source>
        <dbReference type="Proteomes" id="UP000664167"/>
    </source>
</evidence>
<reference evidence="2" key="1">
    <citation type="submission" date="2021-03" db="EMBL/GenBank/DDBJ databases">
        <title>Streptomyces poriferae sp. nov., a novel marine sponge-derived Actinobacteria species with anti-MRSA activity.</title>
        <authorList>
            <person name="Sandoval-Powers M."/>
            <person name="Kralova S."/>
            <person name="Nguyen G.-S."/>
            <person name="Fawwal D."/>
            <person name="Degnes K."/>
            <person name="Klinkenberg G."/>
            <person name="Sletta H."/>
            <person name="Wentzel A."/>
            <person name="Liles M.R."/>
        </authorList>
    </citation>
    <scope>NUCLEOTIDE SEQUENCE</scope>
    <source>
        <strain evidence="2">DSM 41794</strain>
    </source>
</reference>
<dbReference type="RefSeq" id="WP_206962786.1">
    <property type="nucleotide sequence ID" value="NZ_BAAAJJ010000003.1"/>
</dbReference>
<sequence>MGVWVLFLLFLSVTLRSLLKERAIDQLIANGLRADAVCEFIKWDEGNASSVCYFTTVNGARAEVASAASDRPLLQPGEMAEVAYDADNSRHAVLLADRNNRRGEMRVVAALFGLASVVTAVVGLIKAFV</sequence>
<dbReference type="Proteomes" id="UP000664167">
    <property type="component" value="Unassembled WGS sequence"/>
</dbReference>
<evidence type="ECO:0000313" key="2">
    <source>
        <dbReference type="EMBL" id="MBO0513361.1"/>
    </source>
</evidence>
<evidence type="ECO:0000256" key="1">
    <source>
        <dbReference type="SAM" id="Phobius"/>
    </source>
</evidence>
<name>A0A939JES1_9ACTN</name>
<organism evidence="2 3">
    <name type="scientific">Streptomyces beijiangensis</name>
    <dbReference type="NCBI Taxonomy" id="163361"/>
    <lineage>
        <taxon>Bacteria</taxon>
        <taxon>Bacillati</taxon>
        <taxon>Actinomycetota</taxon>
        <taxon>Actinomycetes</taxon>
        <taxon>Kitasatosporales</taxon>
        <taxon>Streptomycetaceae</taxon>
        <taxon>Streptomyces</taxon>
    </lineage>
</organism>
<comment type="caution">
    <text evidence="2">The sequence shown here is derived from an EMBL/GenBank/DDBJ whole genome shotgun (WGS) entry which is preliminary data.</text>
</comment>
<keyword evidence="1" id="KW-1133">Transmembrane helix</keyword>
<proteinExistence type="predicted"/>
<protein>
    <recommendedName>
        <fullName evidence="4">DUF3592 domain-containing protein</fullName>
    </recommendedName>
</protein>
<accession>A0A939JES1</accession>
<keyword evidence="1" id="KW-0812">Transmembrane</keyword>
<feature type="transmembrane region" description="Helical" evidence="1">
    <location>
        <begin position="107"/>
        <end position="128"/>
    </location>
</feature>
<keyword evidence="3" id="KW-1185">Reference proteome</keyword>
<dbReference type="AlphaFoldDB" id="A0A939JES1"/>
<gene>
    <name evidence="2" type="ORF">J0695_16360</name>
</gene>